<sequence length="110" mass="12389">MFGRADGLLRAAAIRLHPNRYTATFPTPPLCRYQIWVMKVSDYRLSCPGHGNKDQKSCNEKITPETIHVLAFNASFFMQAVHLPPTIAMSTPKNPSIMDITTITRAAWRS</sequence>
<evidence type="ECO:0000313" key="1">
    <source>
        <dbReference type="EMBL" id="KAK7925369.1"/>
    </source>
</evidence>
<dbReference type="EMBL" id="JBBPFD010000005">
    <property type="protein sequence ID" value="KAK7925369.1"/>
    <property type="molecule type" value="Genomic_DNA"/>
</dbReference>
<proteinExistence type="predicted"/>
<dbReference type="Proteomes" id="UP001460270">
    <property type="component" value="Unassembled WGS sequence"/>
</dbReference>
<dbReference type="AlphaFoldDB" id="A0AAW0PDP4"/>
<protein>
    <submittedName>
        <fullName evidence="1">Uncharacterized protein</fullName>
    </submittedName>
</protein>
<keyword evidence="2" id="KW-1185">Reference proteome</keyword>
<organism evidence="1 2">
    <name type="scientific">Mugilogobius chulae</name>
    <name type="common">yellowstripe goby</name>
    <dbReference type="NCBI Taxonomy" id="88201"/>
    <lineage>
        <taxon>Eukaryota</taxon>
        <taxon>Metazoa</taxon>
        <taxon>Chordata</taxon>
        <taxon>Craniata</taxon>
        <taxon>Vertebrata</taxon>
        <taxon>Euteleostomi</taxon>
        <taxon>Actinopterygii</taxon>
        <taxon>Neopterygii</taxon>
        <taxon>Teleostei</taxon>
        <taxon>Neoteleostei</taxon>
        <taxon>Acanthomorphata</taxon>
        <taxon>Gobiaria</taxon>
        <taxon>Gobiiformes</taxon>
        <taxon>Gobioidei</taxon>
        <taxon>Gobiidae</taxon>
        <taxon>Gobionellinae</taxon>
        <taxon>Mugilogobius</taxon>
    </lineage>
</organism>
<comment type="caution">
    <text evidence="1">The sequence shown here is derived from an EMBL/GenBank/DDBJ whole genome shotgun (WGS) entry which is preliminary data.</text>
</comment>
<name>A0AAW0PDP4_9GOBI</name>
<accession>A0AAW0PDP4</accession>
<reference evidence="2" key="1">
    <citation type="submission" date="2024-04" db="EMBL/GenBank/DDBJ databases">
        <title>Salinicola lusitanus LLJ914,a marine bacterium isolated from the Okinawa Trough.</title>
        <authorList>
            <person name="Li J."/>
        </authorList>
    </citation>
    <scope>NUCLEOTIDE SEQUENCE [LARGE SCALE GENOMIC DNA]</scope>
</reference>
<evidence type="ECO:0000313" key="2">
    <source>
        <dbReference type="Proteomes" id="UP001460270"/>
    </source>
</evidence>
<gene>
    <name evidence="1" type="ORF">WMY93_007679</name>
</gene>